<keyword evidence="9 16" id="KW-0663">Pyridoxal phosphate</keyword>
<dbReference type="InterPro" id="IPR036038">
    <property type="entry name" value="Aminotransferase-like"/>
</dbReference>
<evidence type="ECO:0000256" key="16">
    <source>
        <dbReference type="RuleBase" id="RU004516"/>
    </source>
</evidence>
<dbReference type="Gene3D" id="3.20.10.10">
    <property type="entry name" value="D-amino Acid Aminotransferase, subunit A, domain 2"/>
    <property type="match status" value="1"/>
</dbReference>
<dbReference type="NCBIfam" id="TIGR01123">
    <property type="entry name" value="ilvE_II"/>
    <property type="match status" value="1"/>
</dbReference>
<evidence type="ECO:0000256" key="9">
    <source>
        <dbReference type="ARBA" id="ARBA00022898"/>
    </source>
</evidence>
<dbReference type="InterPro" id="IPR001544">
    <property type="entry name" value="Aminotrans_IV"/>
</dbReference>
<evidence type="ECO:0000256" key="15">
    <source>
        <dbReference type="RuleBase" id="RU004106"/>
    </source>
</evidence>
<keyword evidence="8 17" id="KW-0808">Transferase</keyword>
<evidence type="ECO:0000256" key="8">
    <source>
        <dbReference type="ARBA" id="ARBA00022679"/>
    </source>
</evidence>
<dbReference type="SUPFAM" id="SSF56752">
    <property type="entry name" value="D-aminoacid aminotransferase-like PLP-dependent enzymes"/>
    <property type="match status" value="1"/>
</dbReference>
<keyword evidence="6 17" id="KW-0032">Aminotransferase</keyword>
<evidence type="ECO:0000256" key="10">
    <source>
        <dbReference type="ARBA" id="ARBA00023304"/>
    </source>
</evidence>
<dbReference type="InterPro" id="IPR018300">
    <property type="entry name" value="Aminotrans_IV_CS"/>
</dbReference>
<evidence type="ECO:0000256" key="3">
    <source>
        <dbReference type="ARBA" id="ARBA00004931"/>
    </source>
</evidence>
<dbReference type="PANTHER" id="PTHR11825">
    <property type="entry name" value="SUBGROUP IIII AMINOTRANSFERASE"/>
    <property type="match status" value="1"/>
</dbReference>
<comment type="catalytic activity">
    <reaction evidence="11 17">
        <text>L-valine + 2-oxoglutarate = 3-methyl-2-oxobutanoate + L-glutamate</text>
        <dbReference type="Rhea" id="RHEA:24813"/>
        <dbReference type="ChEBI" id="CHEBI:11851"/>
        <dbReference type="ChEBI" id="CHEBI:16810"/>
        <dbReference type="ChEBI" id="CHEBI:29985"/>
        <dbReference type="ChEBI" id="CHEBI:57762"/>
        <dbReference type="EC" id="2.6.1.42"/>
    </reaction>
</comment>
<evidence type="ECO:0000256" key="1">
    <source>
        <dbReference type="ARBA" id="ARBA00001933"/>
    </source>
</evidence>
<dbReference type="InterPro" id="IPR033939">
    <property type="entry name" value="BCAT_family"/>
</dbReference>
<comment type="cofactor">
    <cofactor evidence="1 16">
        <name>pyridoxal 5'-phosphate</name>
        <dbReference type="ChEBI" id="CHEBI:597326"/>
    </cofactor>
</comment>
<protein>
    <recommendedName>
        <fullName evidence="17">Branched-chain-amino-acid aminotransferase</fullName>
        <ecNumber evidence="17">2.6.1.42</ecNumber>
    </recommendedName>
</protein>
<keyword evidence="7 17" id="KW-0028">Amino-acid biosynthesis</keyword>
<comment type="pathway">
    <text evidence="4 18">Amino-acid biosynthesis; L-leucine biosynthesis; L-leucine from 3-methyl-2-oxobutanoate: step 4/4.</text>
</comment>
<accession>A0A9D1L6G4</accession>
<evidence type="ECO:0000256" key="2">
    <source>
        <dbReference type="ARBA" id="ARBA00004824"/>
    </source>
</evidence>
<dbReference type="PANTHER" id="PTHR11825:SF44">
    <property type="entry name" value="BRANCHED-CHAIN-AMINO-ACID AMINOTRANSFERASE"/>
    <property type="match status" value="1"/>
</dbReference>
<evidence type="ECO:0000256" key="6">
    <source>
        <dbReference type="ARBA" id="ARBA00022576"/>
    </source>
</evidence>
<sequence>MKYQFTFEKTKNPKAKPDPDTLRFGTVFTDHMFIMDYEDGKGWHDGRIVPYGPISLDPAAVVFHYAQEMFEGLKAYKSEDGRVLLFRPDMNAKRTNRTNDRLCIPQIDEELYVEAIKAIVKTDADWIPQKEGTALYIRPFIIADEPFLGVRRSTHYKFIIILSPVGPYYEGGLTPTKIYVEDKYVRATKGGTGEAKCGGNYAASLKAQEEAHEKGYEQILWLDGVERKYVEEIGTSNAFFMIGDEIITAPLDGTILPGITRDSVIQILRKKGVKVVERKLAIDEVVEAYKNGQFKEMFASGTAAVISPVGELCYKDEKMIINGGGIGPVAQELYDTIYGIQTGKIKDEMGWTVEVK</sequence>
<dbReference type="InterPro" id="IPR043131">
    <property type="entry name" value="BCAT-like_N"/>
</dbReference>
<dbReference type="NCBIfam" id="NF009897">
    <property type="entry name" value="PRK13357.1"/>
    <property type="match status" value="1"/>
</dbReference>
<comment type="catalytic activity">
    <reaction evidence="13 17">
        <text>L-leucine + 2-oxoglutarate = 4-methyl-2-oxopentanoate + L-glutamate</text>
        <dbReference type="Rhea" id="RHEA:18321"/>
        <dbReference type="ChEBI" id="CHEBI:16810"/>
        <dbReference type="ChEBI" id="CHEBI:17865"/>
        <dbReference type="ChEBI" id="CHEBI:29985"/>
        <dbReference type="ChEBI" id="CHEBI:57427"/>
        <dbReference type="EC" id="2.6.1.42"/>
    </reaction>
</comment>
<dbReference type="Proteomes" id="UP000824090">
    <property type="component" value="Unassembled WGS sequence"/>
</dbReference>
<dbReference type="GO" id="GO:0008652">
    <property type="term" value="P:amino acid biosynthetic process"/>
    <property type="evidence" value="ECO:0007669"/>
    <property type="project" value="UniProtKB-KW"/>
</dbReference>
<evidence type="ECO:0000256" key="11">
    <source>
        <dbReference type="ARBA" id="ARBA00048212"/>
    </source>
</evidence>
<reference evidence="19" key="1">
    <citation type="submission" date="2020-10" db="EMBL/GenBank/DDBJ databases">
        <authorList>
            <person name="Gilroy R."/>
        </authorList>
    </citation>
    <scope>NUCLEOTIDE SEQUENCE</scope>
    <source>
        <strain evidence="19">ChiHcec3-6078</strain>
    </source>
</reference>
<evidence type="ECO:0000313" key="19">
    <source>
        <dbReference type="EMBL" id="HIU26739.1"/>
    </source>
</evidence>
<dbReference type="EMBL" id="DVMP01000166">
    <property type="protein sequence ID" value="HIU26739.1"/>
    <property type="molecule type" value="Genomic_DNA"/>
</dbReference>
<comment type="catalytic activity">
    <reaction evidence="12 17">
        <text>L-isoleucine + 2-oxoglutarate = (S)-3-methyl-2-oxopentanoate + L-glutamate</text>
        <dbReference type="Rhea" id="RHEA:24801"/>
        <dbReference type="ChEBI" id="CHEBI:16810"/>
        <dbReference type="ChEBI" id="CHEBI:29985"/>
        <dbReference type="ChEBI" id="CHEBI:35146"/>
        <dbReference type="ChEBI" id="CHEBI:58045"/>
        <dbReference type="EC" id="2.6.1.42"/>
    </reaction>
</comment>
<proteinExistence type="inferred from homology"/>
<evidence type="ECO:0000256" key="13">
    <source>
        <dbReference type="ARBA" id="ARBA00049229"/>
    </source>
</evidence>
<name>A0A9D1L6G4_9FIRM</name>
<comment type="pathway">
    <text evidence="2 18">Amino-acid biosynthesis; L-isoleucine biosynthesis; L-isoleucine from 2-oxobutanoate: step 4/4.</text>
</comment>
<dbReference type="CDD" id="cd01557">
    <property type="entry name" value="BCAT_beta_family"/>
    <property type="match status" value="1"/>
</dbReference>
<evidence type="ECO:0000256" key="5">
    <source>
        <dbReference type="ARBA" id="ARBA00009320"/>
    </source>
</evidence>
<evidence type="ECO:0000256" key="14">
    <source>
        <dbReference type="PIRSR" id="PIRSR006468-1"/>
    </source>
</evidence>
<dbReference type="PIRSF" id="PIRSF006468">
    <property type="entry name" value="BCAT1"/>
    <property type="match status" value="1"/>
</dbReference>
<comment type="similarity">
    <text evidence="5 15">Belongs to the class-IV pyridoxal-phosphate-dependent aminotransferase family.</text>
</comment>
<comment type="pathway">
    <text evidence="3 18">Amino-acid biosynthesis; L-valine biosynthesis; L-valine from pyruvate: step 4/4.</text>
</comment>
<evidence type="ECO:0000256" key="12">
    <source>
        <dbReference type="ARBA" id="ARBA00048798"/>
    </source>
</evidence>
<dbReference type="Gene3D" id="3.30.470.10">
    <property type="match status" value="1"/>
</dbReference>
<dbReference type="GO" id="GO:0009082">
    <property type="term" value="P:branched-chain amino acid biosynthetic process"/>
    <property type="evidence" value="ECO:0007669"/>
    <property type="project" value="UniProtKB-KW"/>
</dbReference>
<evidence type="ECO:0000313" key="20">
    <source>
        <dbReference type="Proteomes" id="UP000824090"/>
    </source>
</evidence>
<dbReference type="EC" id="2.6.1.42" evidence="17"/>
<dbReference type="PROSITE" id="PS00770">
    <property type="entry name" value="AA_TRANSFER_CLASS_4"/>
    <property type="match status" value="1"/>
</dbReference>
<gene>
    <name evidence="19" type="ORF">IAC50_09625</name>
</gene>
<evidence type="ECO:0000256" key="7">
    <source>
        <dbReference type="ARBA" id="ARBA00022605"/>
    </source>
</evidence>
<dbReference type="InterPro" id="IPR043132">
    <property type="entry name" value="BCAT-like_C"/>
</dbReference>
<evidence type="ECO:0000256" key="18">
    <source>
        <dbReference type="RuleBase" id="RU004519"/>
    </source>
</evidence>
<dbReference type="InterPro" id="IPR005786">
    <property type="entry name" value="B_amino_transII"/>
</dbReference>
<dbReference type="GO" id="GO:0004084">
    <property type="term" value="F:branched-chain-amino-acid transaminase activity"/>
    <property type="evidence" value="ECO:0007669"/>
    <property type="project" value="UniProtKB-EC"/>
</dbReference>
<organism evidence="19 20">
    <name type="scientific">Candidatus Allocopromorpha excrementigallinarum</name>
    <dbReference type="NCBI Taxonomy" id="2840742"/>
    <lineage>
        <taxon>Bacteria</taxon>
        <taxon>Bacillati</taxon>
        <taxon>Bacillota</taxon>
        <taxon>Clostridia</taxon>
        <taxon>Eubacteriales</taxon>
        <taxon>Eubacteriaceae</taxon>
        <taxon>Eubacteriaceae incertae sedis</taxon>
        <taxon>Candidatus Allocopromorpha</taxon>
    </lineage>
</organism>
<evidence type="ECO:0000256" key="17">
    <source>
        <dbReference type="RuleBase" id="RU004517"/>
    </source>
</evidence>
<dbReference type="Pfam" id="PF01063">
    <property type="entry name" value="Aminotran_4"/>
    <property type="match status" value="1"/>
</dbReference>
<evidence type="ECO:0000256" key="4">
    <source>
        <dbReference type="ARBA" id="ARBA00005072"/>
    </source>
</evidence>
<keyword evidence="10 17" id="KW-0100">Branched-chain amino acid biosynthesis</keyword>
<dbReference type="AlphaFoldDB" id="A0A9D1L6G4"/>
<reference evidence="19" key="2">
    <citation type="journal article" date="2021" name="PeerJ">
        <title>Extensive microbial diversity within the chicken gut microbiome revealed by metagenomics and culture.</title>
        <authorList>
            <person name="Gilroy R."/>
            <person name="Ravi A."/>
            <person name="Getino M."/>
            <person name="Pursley I."/>
            <person name="Horton D.L."/>
            <person name="Alikhan N.F."/>
            <person name="Baker D."/>
            <person name="Gharbi K."/>
            <person name="Hall N."/>
            <person name="Watson M."/>
            <person name="Adriaenssens E.M."/>
            <person name="Foster-Nyarko E."/>
            <person name="Jarju S."/>
            <person name="Secka A."/>
            <person name="Antonio M."/>
            <person name="Oren A."/>
            <person name="Chaudhuri R.R."/>
            <person name="La Ragione R."/>
            <person name="Hildebrand F."/>
            <person name="Pallen M.J."/>
        </authorList>
    </citation>
    <scope>NUCLEOTIDE SEQUENCE</scope>
    <source>
        <strain evidence="19">ChiHcec3-6078</strain>
    </source>
</reference>
<comment type="caution">
    <text evidence="19">The sequence shown here is derived from an EMBL/GenBank/DDBJ whole genome shotgun (WGS) entry which is preliminary data.</text>
</comment>
<feature type="modified residue" description="N6-(pyridoxal phosphate)lysine" evidence="14">
    <location>
        <position position="196"/>
    </location>
</feature>